<dbReference type="Proteomes" id="UP000887578">
    <property type="component" value="Unplaced"/>
</dbReference>
<name>A0A914R6Y0_9BILA</name>
<evidence type="ECO:0000256" key="1">
    <source>
        <dbReference type="SAM" id="Phobius"/>
    </source>
</evidence>
<proteinExistence type="predicted"/>
<dbReference type="WBParaSite" id="PDA_v2.g7316.t1">
    <property type="protein sequence ID" value="PDA_v2.g7316.t1"/>
    <property type="gene ID" value="PDA_v2.g7316"/>
</dbReference>
<dbReference type="Pfam" id="PF10318">
    <property type="entry name" value="7TM_GPCR_Srh"/>
    <property type="match status" value="1"/>
</dbReference>
<evidence type="ECO:0000313" key="2">
    <source>
        <dbReference type="Proteomes" id="UP000887578"/>
    </source>
</evidence>
<evidence type="ECO:0000313" key="3">
    <source>
        <dbReference type="WBParaSite" id="PDA_v2.g7316.t1"/>
    </source>
</evidence>
<keyword evidence="1" id="KW-1133">Transmembrane helix</keyword>
<organism evidence="2 3">
    <name type="scientific">Panagrolaimus davidi</name>
    <dbReference type="NCBI Taxonomy" id="227884"/>
    <lineage>
        <taxon>Eukaryota</taxon>
        <taxon>Metazoa</taxon>
        <taxon>Ecdysozoa</taxon>
        <taxon>Nematoda</taxon>
        <taxon>Chromadorea</taxon>
        <taxon>Rhabditida</taxon>
        <taxon>Tylenchina</taxon>
        <taxon>Panagrolaimomorpha</taxon>
        <taxon>Panagrolaimoidea</taxon>
        <taxon>Panagrolaimidae</taxon>
        <taxon>Panagrolaimus</taxon>
    </lineage>
</organism>
<protein>
    <submittedName>
        <fullName evidence="3">NADH dehydrogenase subunit 4</fullName>
    </submittedName>
</protein>
<keyword evidence="1" id="KW-0472">Membrane</keyword>
<accession>A0A914R6Y0</accession>
<feature type="transmembrane region" description="Helical" evidence="1">
    <location>
        <begin position="34"/>
        <end position="60"/>
    </location>
</feature>
<keyword evidence="1" id="KW-0812">Transmembrane</keyword>
<keyword evidence="2" id="KW-1185">Reference proteome</keyword>
<sequence length="107" mass="12064">MISWLIAPLYFFVVLTQSKLLGSFKWLLFNYSLWGFFLTTFMGLVKPIFLTPAFAVIHIGIFQNIGSYLSTFALIAILVAIGTTCMGGMVSTLTYRYLMVFPSILKD</sequence>
<dbReference type="InterPro" id="IPR019422">
    <property type="entry name" value="7TM_GPCR_serpentine_rcpt_Srh"/>
</dbReference>
<feature type="transmembrane region" description="Helical" evidence="1">
    <location>
        <begin position="72"/>
        <end position="98"/>
    </location>
</feature>
<reference evidence="3" key="1">
    <citation type="submission" date="2022-11" db="UniProtKB">
        <authorList>
            <consortium name="WormBaseParasite"/>
        </authorList>
    </citation>
    <scope>IDENTIFICATION</scope>
</reference>
<dbReference type="AlphaFoldDB" id="A0A914R6Y0"/>